<evidence type="ECO:0000313" key="1">
    <source>
        <dbReference type="EMBL" id="KAI5431228.1"/>
    </source>
</evidence>
<gene>
    <name evidence="1" type="ORF">KIW84_035408</name>
</gene>
<dbReference type="Proteomes" id="UP001058974">
    <property type="component" value="Chromosome 3"/>
</dbReference>
<sequence length="113" mass="11989">MSFVFRGARGDIENGFPGFMPARRALRVHAARPSNSNSLTFLVTALASAWCFFDGYNAKDVCDMSTASSPGPSSCSSSQWPSWPHRTTVAYASIDSTCKPRASVGSQTSAGTS</sequence>
<keyword evidence="2" id="KW-1185">Reference proteome</keyword>
<dbReference type="AlphaFoldDB" id="A0A9D5B2C8"/>
<protein>
    <submittedName>
        <fullName evidence="1">Uncharacterized protein</fullName>
    </submittedName>
</protein>
<dbReference type="Gramene" id="Psat03G0540800-T1">
    <property type="protein sequence ID" value="KAI5431228.1"/>
    <property type="gene ID" value="KIW84_035408"/>
</dbReference>
<accession>A0A9D5B2C8</accession>
<name>A0A9D5B2C8_PEA</name>
<organism evidence="1 2">
    <name type="scientific">Pisum sativum</name>
    <name type="common">Garden pea</name>
    <name type="synonym">Lathyrus oleraceus</name>
    <dbReference type="NCBI Taxonomy" id="3888"/>
    <lineage>
        <taxon>Eukaryota</taxon>
        <taxon>Viridiplantae</taxon>
        <taxon>Streptophyta</taxon>
        <taxon>Embryophyta</taxon>
        <taxon>Tracheophyta</taxon>
        <taxon>Spermatophyta</taxon>
        <taxon>Magnoliopsida</taxon>
        <taxon>eudicotyledons</taxon>
        <taxon>Gunneridae</taxon>
        <taxon>Pentapetalae</taxon>
        <taxon>rosids</taxon>
        <taxon>fabids</taxon>
        <taxon>Fabales</taxon>
        <taxon>Fabaceae</taxon>
        <taxon>Papilionoideae</taxon>
        <taxon>50 kb inversion clade</taxon>
        <taxon>NPAAA clade</taxon>
        <taxon>Hologalegina</taxon>
        <taxon>IRL clade</taxon>
        <taxon>Fabeae</taxon>
        <taxon>Lathyrus</taxon>
    </lineage>
</organism>
<comment type="caution">
    <text evidence="1">The sequence shown here is derived from an EMBL/GenBank/DDBJ whole genome shotgun (WGS) entry which is preliminary data.</text>
</comment>
<reference evidence="1 2" key="1">
    <citation type="journal article" date="2022" name="Nat. Genet.">
        <title>Improved pea reference genome and pan-genome highlight genomic features and evolutionary characteristics.</title>
        <authorList>
            <person name="Yang T."/>
            <person name="Liu R."/>
            <person name="Luo Y."/>
            <person name="Hu S."/>
            <person name="Wang D."/>
            <person name="Wang C."/>
            <person name="Pandey M.K."/>
            <person name="Ge S."/>
            <person name="Xu Q."/>
            <person name="Li N."/>
            <person name="Li G."/>
            <person name="Huang Y."/>
            <person name="Saxena R.K."/>
            <person name="Ji Y."/>
            <person name="Li M."/>
            <person name="Yan X."/>
            <person name="He Y."/>
            <person name="Liu Y."/>
            <person name="Wang X."/>
            <person name="Xiang C."/>
            <person name="Varshney R.K."/>
            <person name="Ding H."/>
            <person name="Gao S."/>
            <person name="Zong X."/>
        </authorList>
    </citation>
    <scope>NUCLEOTIDE SEQUENCE [LARGE SCALE GENOMIC DNA]</scope>
    <source>
        <strain evidence="1 2">cv. Zhongwan 6</strain>
    </source>
</reference>
<proteinExistence type="predicted"/>
<dbReference type="EMBL" id="JAMSHJ010000003">
    <property type="protein sequence ID" value="KAI5431228.1"/>
    <property type="molecule type" value="Genomic_DNA"/>
</dbReference>
<evidence type="ECO:0000313" key="2">
    <source>
        <dbReference type="Proteomes" id="UP001058974"/>
    </source>
</evidence>